<dbReference type="PANTHER" id="PTHR32308">
    <property type="entry name" value="LYASE BETA SUBUNIT, PUTATIVE (AFU_ORTHOLOGUE AFUA_4G13030)-RELATED"/>
    <property type="match status" value="1"/>
</dbReference>
<comment type="caution">
    <text evidence="6">The sequence shown here is derived from an EMBL/GenBank/DDBJ whole genome shotgun (WGS) entry which is preliminary data.</text>
</comment>
<dbReference type="Gene3D" id="3.20.20.60">
    <property type="entry name" value="Phosphoenolpyruvate-binding domains"/>
    <property type="match status" value="1"/>
</dbReference>
<dbReference type="GO" id="GO:0016829">
    <property type="term" value="F:lyase activity"/>
    <property type="evidence" value="ECO:0007669"/>
    <property type="project" value="UniProtKB-KW"/>
</dbReference>
<name>A0ABP8RVB3_9PSEU</name>
<evidence type="ECO:0000256" key="3">
    <source>
        <dbReference type="ARBA" id="ARBA00022842"/>
    </source>
</evidence>
<evidence type="ECO:0000313" key="7">
    <source>
        <dbReference type="Proteomes" id="UP001501598"/>
    </source>
</evidence>
<dbReference type="InterPro" id="IPR015813">
    <property type="entry name" value="Pyrv/PenolPyrv_kinase-like_dom"/>
</dbReference>
<dbReference type="Proteomes" id="UP001501598">
    <property type="component" value="Unassembled WGS sequence"/>
</dbReference>
<evidence type="ECO:0000256" key="1">
    <source>
        <dbReference type="ARBA" id="ARBA00001946"/>
    </source>
</evidence>
<sequence length="314" mass="33278">MTTADRPSRLRRSELSTPGHSAKMITKASSSDADLVFLDLEDAVAPSAKDGARATIVAGLNELDWGTKTRAVRVNAVGTRWCHDDLTEVISGAGRNVDVVIVPKIKGPREVWFVDDLLTGLETKLGLEVGRIGIEVLIEETEALARVNEIAGCSPRLEALILGVGDLSASQGIRIGHIGGSADGADGLGYPGDIWHYARNQVIVAARSHGIDAVDGPFADIKSPEAYRREATWASTLGAVGKWAIHPSQVPVANEVFAPSPDEIKQALEVVEAMHKAEAEGLGAASYNGMMIDAATSRVFEGVLDRARRCGVLA</sequence>
<evidence type="ECO:0000313" key="6">
    <source>
        <dbReference type="EMBL" id="GAA4548669.1"/>
    </source>
</evidence>
<gene>
    <name evidence="6" type="ORF">GCM10023175_35500</name>
</gene>
<dbReference type="RefSeq" id="WP_345419322.1">
    <property type="nucleotide sequence ID" value="NZ_BAABGT010000040.1"/>
</dbReference>
<keyword evidence="6" id="KW-0456">Lyase</keyword>
<dbReference type="InterPro" id="IPR040442">
    <property type="entry name" value="Pyrv_kinase-like_dom_sf"/>
</dbReference>
<evidence type="ECO:0000256" key="2">
    <source>
        <dbReference type="ARBA" id="ARBA00022723"/>
    </source>
</evidence>
<feature type="compositionally biased region" description="Basic and acidic residues" evidence="4">
    <location>
        <begin position="1"/>
        <end position="14"/>
    </location>
</feature>
<keyword evidence="2" id="KW-0479">Metal-binding</keyword>
<keyword evidence="7" id="KW-1185">Reference proteome</keyword>
<dbReference type="PIRSF" id="PIRSF015582">
    <property type="entry name" value="Cit_lyase_B"/>
    <property type="match status" value="1"/>
</dbReference>
<dbReference type="InterPro" id="IPR011206">
    <property type="entry name" value="Citrate_lyase_beta/mcl1/mcl2"/>
</dbReference>
<feature type="region of interest" description="Disordered" evidence="4">
    <location>
        <begin position="1"/>
        <end position="23"/>
    </location>
</feature>
<evidence type="ECO:0000259" key="5">
    <source>
        <dbReference type="Pfam" id="PF03328"/>
    </source>
</evidence>
<proteinExistence type="predicted"/>
<dbReference type="InterPro" id="IPR005000">
    <property type="entry name" value="Aldolase/citrate-lyase_domain"/>
</dbReference>
<dbReference type="PANTHER" id="PTHR32308:SF10">
    <property type="entry name" value="CITRATE LYASE SUBUNIT BETA"/>
    <property type="match status" value="1"/>
</dbReference>
<feature type="domain" description="HpcH/HpaI aldolase/citrate lyase" evidence="5">
    <location>
        <begin position="15"/>
        <end position="247"/>
    </location>
</feature>
<dbReference type="SUPFAM" id="SSF51621">
    <property type="entry name" value="Phosphoenolpyruvate/pyruvate domain"/>
    <property type="match status" value="1"/>
</dbReference>
<keyword evidence="3" id="KW-0460">Magnesium</keyword>
<protein>
    <submittedName>
        <fullName evidence="6">CoA ester lyase</fullName>
    </submittedName>
</protein>
<organism evidence="6 7">
    <name type="scientific">Pseudonocardia xishanensis</name>
    <dbReference type="NCBI Taxonomy" id="630995"/>
    <lineage>
        <taxon>Bacteria</taxon>
        <taxon>Bacillati</taxon>
        <taxon>Actinomycetota</taxon>
        <taxon>Actinomycetes</taxon>
        <taxon>Pseudonocardiales</taxon>
        <taxon>Pseudonocardiaceae</taxon>
        <taxon>Pseudonocardia</taxon>
    </lineage>
</organism>
<comment type="cofactor">
    <cofactor evidence="1">
        <name>Mg(2+)</name>
        <dbReference type="ChEBI" id="CHEBI:18420"/>
    </cofactor>
</comment>
<evidence type="ECO:0000256" key="4">
    <source>
        <dbReference type="SAM" id="MobiDB-lite"/>
    </source>
</evidence>
<accession>A0ABP8RVB3</accession>
<reference evidence="7" key="1">
    <citation type="journal article" date="2019" name="Int. J. Syst. Evol. Microbiol.">
        <title>The Global Catalogue of Microorganisms (GCM) 10K type strain sequencing project: providing services to taxonomists for standard genome sequencing and annotation.</title>
        <authorList>
            <consortium name="The Broad Institute Genomics Platform"/>
            <consortium name="The Broad Institute Genome Sequencing Center for Infectious Disease"/>
            <person name="Wu L."/>
            <person name="Ma J."/>
        </authorList>
    </citation>
    <scope>NUCLEOTIDE SEQUENCE [LARGE SCALE GENOMIC DNA]</scope>
    <source>
        <strain evidence="7">JCM 17906</strain>
    </source>
</reference>
<dbReference type="EMBL" id="BAABGT010000040">
    <property type="protein sequence ID" value="GAA4548669.1"/>
    <property type="molecule type" value="Genomic_DNA"/>
</dbReference>
<dbReference type="Pfam" id="PF03328">
    <property type="entry name" value="HpcH_HpaI"/>
    <property type="match status" value="1"/>
</dbReference>